<dbReference type="HAMAP" id="MF_00639">
    <property type="entry name" value="MurD"/>
    <property type="match status" value="1"/>
</dbReference>
<dbReference type="SUPFAM" id="SSF53623">
    <property type="entry name" value="MurD-like peptide ligases, catalytic domain"/>
    <property type="match status" value="1"/>
</dbReference>
<dbReference type="Proteomes" id="UP000228859">
    <property type="component" value="Unassembled WGS sequence"/>
</dbReference>
<dbReference type="GO" id="GO:0008360">
    <property type="term" value="P:regulation of cell shape"/>
    <property type="evidence" value="ECO:0007669"/>
    <property type="project" value="UniProtKB-KW"/>
</dbReference>
<keyword evidence="7" id="KW-0132">Cell division</keyword>
<dbReference type="GO" id="GO:0005737">
    <property type="term" value="C:cytoplasm"/>
    <property type="evidence" value="ECO:0007669"/>
    <property type="project" value="UniProtKB-SubCell"/>
</dbReference>
<dbReference type="AlphaFoldDB" id="A0A2D3WCE6"/>
<dbReference type="GO" id="GO:0051301">
    <property type="term" value="P:cell division"/>
    <property type="evidence" value="ECO:0007669"/>
    <property type="project" value="UniProtKB-KW"/>
</dbReference>
<dbReference type="GO" id="GO:0071555">
    <property type="term" value="P:cell wall organization"/>
    <property type="evidence" value="ECO:0007669"/>
    <property type="project" value="UniProtKB-KW"/>
</dbReference>
<accession>A0A2D3WCE6</accession>
<feature type="binding site" evidence="7">
    <location>
        <begin position="96"/>
        <end position="102"/>
    </location>
    <ligand>
        <name>ATP</name>
        <dbReference type="ChEBI" id="CHEBI:30616"/>
    </ligand>
</feature>
<reference evidence="9 10" key="1">
    <citation type="journal article" date="2017" name="Front. Microbiol.">
        <title>Comparative Genomic Analysis of the Class Epsilonproteobacteria and Proposed Reclassification to Epsilonbacteraeota (phyl. nov.).</title>
        <authorList>
            <person name="Waite D.W."/>
            <person name="Vanwonterghem I."/>
            <person name="Rinke C."/>
            <person name="Parks D.H."/>
            <person name="Zhang Y."/>
            <person name="Takai K."/>
            <person name="Sievert S.M."/>
            <person name="Simon J."/>
            <person name="Campbell B.J."/>
            <person name="Hanson T.E."/>
            <person name="Woyke T."/>
            <person name="Klotz M.G."/>
            <person name="Hugenholtz P."/>
        </authorList>
    </citation>
    <scope>NUCLEOTIDE SEQUENCE [LARGE SCALE GENOMIC DNA]</scope>
    <source>
        <strain evidence="9">UBA12443</strain>
    </source>
</reference>
<dbReference type="PANTHER" id="PTHR43692:SF1">
    <property type="entry name" value="UDP-N-ACETYLMURAMOYLALANINE--D-GLUTAMATE LIGASE"/>
    <property type="match status" value="1"/>
</dbReference>
<evidence type="ECO:0000256" key="5">
    <source>
        <dbReference type="ARBA" id="ARBA00022741"/>
    </source>
</evidence>
<dbReference type="GO" id="GO:0009252">
    <property type="term" value="P:peptidoglycan biosynthetic process"/>
    <property type="evidence" value="ECO:0007669"/>
    <property type="project" value="UniProtKB-UniRule"/>
</dbReference>
<dbReference type="Gene3D" id="3.40.1190.10">
    <property type="entry name" value="Mur-like, catalytic domain"/>
    <property type="match status" value="1"/>
</dbReference>
<evidence type="ECO:0000256" key="6">
    <source>
        <dbReference type="ARBA" id="ARBA00022840"/>
    </source>
</evidence>
<dbReference type="GO" id="GO:0005524">
    <property type="term" value="F:ATP binding"/>
    <property type="evidence" value="ECO:0007669"/>
    <property type="project" value="UniProtKB-UniRule"/>
</dbReference>
<dbReference type="PANTHER" id="PTHR43692">
    <property type="entry name" value="UDP-N-ACETYLMURAMOYLALANINE--D-GLUTAMATE LIGASE"/>
    <property type="match status" value="1"/>
</dbReference>
<comment type="pathway">
    <text evidence="2 7">Cell wall biogenesis; peptidoglycan biosynthesis.</text>
</comment>
<comment type="function">
    <text evidence="7">Cell wall formation. Catalyzes the addition of glutamate to the nucleotide precursor UDP-N-acetylmuramoyl-L-alanine (UMA).</text>
</comment>
<evidence type="ECO:0000256" key="2">
    <source>
        <dbReference type="ARBA" id="ARBA00004752"/>
    </source>
</evidence>
<keyword evidence="6 7" id="KW-0067">ATP-binding</keyword>
<evidence type="ECO:0000256" key="1">
    <source>
        <dbReference type="ARBA" id="ARBA00004496"/>
    </source>
</evidence>
<dbReference type="Gene3D" id="3.90.190.20">
    <property type="entry name" value="Mur ligase, C-terminal domain"/>
    <property type="match status" value="1"/>
</dbReference>
<proteinExistence type="inferred from homology"/>
<evidence type="ECO:0000313" key="9">
    <source>
        <dbReference type="EMBL" id="DAB37575.1"/>
    </source>
</evidence>
<dbReference type="SUPFAM" id="SSF53244">
    <property type="entry name" value="MurD-like peptide ligases, peptide-binding domain"/>
    <property type="match status" value="1"/>
</dbReference>
<dbReference type="RefSeq" id="WP_294895280.1">
    <property type="nucleotide sequence ID" value="NZ_DLUI01000151.1"/>
</dbReference>
<comment type="similarity">
    <text evidence="7">Belongs to the MurCDEF family.</text>
</comment>
<name>A0A2D3WCE6_9BACT</name>
<dbReference type="InterPro" id="IPR005762">
    <property type="entry name" value="MurD"/>
</dbReference>
<keyword evidence="3 7" id="KW-0963">Cytoplasm</keyword>
<comment type="caution">
    <text evidence="9">The sequence shown here is derived from an EMBL/GenBank/DDBJ whole genome shotgun (WGS) entry which is preliminary data.</text>
</comment>
<gene>
    <name evidence="7" type="primary">murD</name>
    <name evidence="9" type="ORF">CFH83_10515</name>
</gene>
<keyword evidence="4 7" id="KW-0436">Ligase</keyword>
<keyword evidence="7" id="KW-0573">Peptidoglycan synthesis</keyword>
<dbReference type="NCBIfam" id="TIGR01087">
    <property type="entry name" value="murD"/>
    <property type="match status" value="1"/>
</dbReference>
<feature type="domain" description="Mur ligase central" evidence="8">
    <location>
        <begin position="94"/>
        <end position="195"/>
    </location>
</feature>
<evidence type="ECO:0000313" key="10">
    <source>
        <dbReference type="Proteomes" id="UP000228859"/>
    </source>
</evidence>
<dbReference type="UniPathway" id="UPA00219"/>
<keyword evidence="7" id="KW-0131">Cell cycle</keyword>
<keyword evidence="7" id="KW-0133">Cell shape</keyword>
<dbReference type="EC" id="6.3.2.9" evidence="7"/>
<comment type="subcellular location">
    <subcellularLocation>
        <location evidence="1 7">Cytoplasm</location>
    </subcellularLocation>
</comment>
<dbReference type="Pfam" id="PF08245">
    <property type="entry name" value="Mur_ligase_M"/>
    <property type="match status" value="1"/>
</dbReference>
<dbReference type="InterPro" id="IPR013221">
    <property type="entry name" value="Mur_ligase_cen"/>
</dbReference>
<evidence type="ECO:0000256" key="3">
    <source>
        <dbReference type="ARBA" id="ARBA00022490"/>
    </source>
</evidence>
<evidence type="ECO:0000256" key="7">
    <source>
        <dbReference type="HAMAP-Rule" id="MF_00639"/>
    </source>
</evidence>
<keyword evidence="7" id="KW-0961">Cell wall biogenesis/degradation</keyword>
<dbReference type="InterPro" id="IPR036615">
    <property type="entry name" value="Mur_ligase_C_dom_sf"/>
</dbReference>
<comment type="catalytic activity">
    <reaction evidence="7">
        <text>UDP-N-acetyl-alpha-D-muramoyl-L-alanine + D-glutamate + ATP = UDP-N-acetyl-alpha-D-muramoyl-L-alanyl-D-glutamate + ADP + phosphate + H(+)</text>
        <dbReference type="Rhea" id="RHEA:16429"/>
        <dbReference type="ChEBI" id="CHEBI:15378"/>
        <dbReference type="ChEBI" id="CHEBI:29986"/>
        <dbReference type="ChEBI" id="CHEBI:30616"/>
        <dbReference type="ChEBI" id="CHEBI:43474"/>
        <dbReference type="ChEBI" id="CHEBI:83898"/>
        <dbReference type="ChEBI" id="CHEBI:83900"/>
        <dbReference type="ChEBI" id="CHEBI:456216"/>
        <dbReference type="EC" id="6.3.2.9"/>
    </reaction>
</comment>
<evidence type="ECO:0000256" key="4">
    <source>
        <dbReference type="ARBA" id="ARBA00022598"/>
    </source>
</evidence>
<dbReference type="InterPro" id="IPR036565">
    <property type="entry name" value="Mur-like_cat_sf"/>
</dbReference>
<evidence type="ECO:0000259" key="8">
    <source>
        <dbReference type="Pfam" id="PF08245"/>
    </source>
</evidence>
<dbReference type="EMBL" id="DLUI01000151">
    <property type="protein sequence ID" value="DAB37575.1"/>
    <property type="molecule type" value="Genomic_DNA"/>
</dbReference>
<dbReference type="GO" id="GO:0008764">
    <property type="term" value="F:UDP-N-acetylmuramoylalanine-D-glutamate ligase activity"/>
    <property type="evidence" value="ECO:0007669"/>
    <property type="project" value="UniProtKB-UniRule"/>
</dbReference>
<sequence length="402" mass="45053">MKTQNIACFGYGKTTRAIAKHFGPCTFFDDKITVPFVDEEGNSLKPISEFDTRLFTHEIPSPGFPPSHTLIQKATHLISEYDFFAPQMPFSIWISGTNGKTTTTQMVEHLLGDKGAISGGNIGTPLADLSPDAPIWILETSSFSMHYNNVARPNIYALLPVTPDHVSWHGSMEEYYNAKLKPLSMMREGEAVILPKMFADAPTKGFKIVYEDEKDLAAYFGFDASKIKFKGAFLMDAMIAMGIDKILYDRCDYDRINAFILDPHRQEEFRDARDRLWVNDSKATNIDATLAALRTYSDYPIHLVLGGDDKGVELEELFTPLKRYDLSVYAIGANALRLEALCKQYDIPCVLCRTLDVAVEQISKKHNRHSIAMLSPAAASLDQFSSYAERGNLFKELAKATK</sequence>
<keyword evidence="5 7" id="KW-0547">Nucleotide-binding</keyword>
<protein>
    <recommendedName>
        <fullName evidence="7">UDP-N-acetylmuramoylalanine--D-glutamate ligase</fullName>
        <ecNumber evidence="7">6.3.2.9</ecNumber>
    </recommendedName>
    <alternativeName>
        <fullName evidence="7">D-glutamic acid-adding enzyme</fullName>
    </alternativeName>
    <alternativeName>
        <fullName evidence="7">UDP-N-acetylmuramoyl-L-alanyl-D-glutamate synthetase</fullName>
    </alternativeName>
</protein>
<organism evidence="9 10">
    <name type="scientific">Sulfuricurvum kujiense</name>
    <dbReference type="NCBI Taxonomy" id="148813"/>
    <lineage>
        <taxon>Bacteria</taxon>
        <taxon>Pseudomonadati</taxon>
        <taxon>Campylobacterota</taxon>
        <taxon>Epsilonproteobacteria</taxon>
        <taxon>Campylobacterales</taxon>
        <taxon>Sulfurimonadaceae</taxon>
        <taxon>Sulfuricurvum</taxon>
    </lineage>
</organism>